<gene>
    <name evidence="2" type="ORF">J2S55_009445</name>
</gene>
<feature type="compositionally biased region" description="Basic and acidic residues" evidence="1">
    <location>
        <begin position="61"/>
        <end position="78"/>
    </location>
</feature>
<proteinExistence type="predicted"/>
<evidence type="ECO:0000313" key="2">
    <source>
        <dbReference type="EMBL" id="MDP9870179.1"/>
    </source>
</evidence>
<comment type="caution">
    <text evidence="2">The sequence shown here is derived from an EMBL/GenBank/DDBJ whole genome shotgun (WGS) entry which is preliminary data.</text>
</comment>
<protein>
    <submittedName>
        <fullName evidence="2">Aryl-alcohol dehydrogenase-like predicted oxidoreductase</fullName>
    </submittedName>
</protein>
<dbReference type="EMBL" id="JAUSRB010000002">
    <property type="protein sequence ID" value="MDP9870179.1"/>
    <property type="molecule type" value="Genomic_DNA"/>
</dbReference>
<dbReference type="SUPFAM" id="SSF51430">
    <property type="entry name" value="NAD(P)-linked oxidoreductase"/>
    <property type="match status" value="1"/>
</dbReference>
<dbReference type="InterPro" id="IPR036812">
    <property type="entry name" value="NAD(P)_OxRdtase_dom_sf"/>
</dbReference>
<name>A0ABT9RLL8_9ACTN</name>
<sequence>MAVRIRALGRTGIQIGPHRPGTMMPGPAGDTGRDDRVRIIHRAPDPGIDPVGTADVYGPHGESEEVAGRAPKGRRDDTVPAVTRAAPRRRSADERAAA</sequence>
<dbReference type="Gene3D" id="3.20.20.100">
    <property type="entry name" value="NADP-dependent oxidoreductase domain"/>
    <property type="match status" value="1"/>
</dbReference>
<evidence type="ECO:0000313" key="3">
    <source>
        <dbReference type="Proteomes" id="UP001230426"/>
    </source>
</evidence>
<organism evidence="2 3">
    <name type="scientific">Streptosporangium brasiliense</name>
    <dbReference type="NCBI Taxonomy" id="47480"/>
    <lineage>
        <taxon>Bacteria</taxon>
        <taxon>Bacillati</taxon>
        <taxon>Actinomycetota</taxon>
        <taxon>Actinomycetes</taxon>
        <taxon>Streptosporangiales</taxon>
        <taxon>Streptosporangiaceae</taxon>
        <taxon>Streptosporangium</taxon>
    </lineage>
</organism>
<dbReference type="Proteomes" id="UP001230426">
    <property type="component" value="Unassembled WGS sequence"/>
</dbReference>
<feature type="compositionally biased region" description="Basic and acidic residues" evidence="1">
    <location>
        <begin position="31"/>
        <end position="44"/>
    </location>
</feature>
<reference evidence="2 3" key="1">
    <citation type="submission" date="2023-07" db="EMBL/GenBank/DDBJ databases">
        <title>Sequencing the genomes of 1000 actinobacteria strains.</title>
        <authorList>
            <person name="Klenk H.-P."/>
        </authorList>
    </citation>
    <scope>NUCLEOTIDE SEQUENCE [LARGE SCALE GENOMIC DNA]</scope>
    <source>
        <strain evidence="2 3">DSM 44109</strain>
    </source>
</reference>
<accession>A0ABT9RLL8</accession>
<feature type="region of interest" description="Disordered" evidence="1">
    <location>
        <begin position="1"/>
        <end position="98"/>
    </location>
</feature>
<keyword evidence="3" id="KW-1185">Reference proteome</keyword>
<dbReference type="RefSeq" id="WP_306875097.1">
    <property type="nucleotide sequence ID" value="NZ_JAUSRB010000002.1"/>
</dbReference>
<evidence type="ECO:0000256" key="1">
    <source>
        <dbReference type="SAM" id="MobiDB-lite"/>
    </source>
</evidence>